<reference evidence="1" key="1">
    <citation type="submission" date="2014-11" db="EMBL/GenBank/DDBJ databases">
        <authorList>
            <person name="Amaro Gonzalez C."/>
        </authorList>
    </citation>
    <scope>NUCLEOTIDE SEQUENCE</scope>
</reference>
<sequence>MVWYQILTVPVLVPNDGT</sequence>
<reference evidence="1" key="2">
    <citation type="journal article" date="2015" name="Fish Shellfish Immunol.">
        <title>Early steps in the European eel (Anguilla anguilla)-Vibrio vulnificus interaction in the gills: Role of the RtxA13 toxin.</title>
        <authorList>
            <person name="Callol A."/>
            <person name="Pajuelo D."/>
            <person name="Ebbesson L."/>
            <person name="Teles M."/>
            <person name="MacKenzie S."/>
            <person name="Amaro C."/>
        </authorList>
    </citation>
    <scope>NUCLEOTIDE SEQUENCE</scope>
</reference>
<dbReference type="AlphaFoldDB" id="A0A0E9UA15"/>
<name>A0A0E9UA15_ANGAN</name>
<organism evidence="1">
    <name type="scientific">Anguilla anguilla</name>
    <name type="common">European freshwater eel</name>
    <name type="synonym">Muraena anguilla</name>
    <dbReference type="NCBI Taxonomy" id="7936"/>
    <lineage>
        <taxon>Eukaryota</taxon>
        <taxon>Metazoa</taxon>
        <taxon>Chordata</taxon>
        <taxon>Craniata</taxon>
        <taxon>Vertebrata</taxon>
        <taxon>Euteleostomi</taxon>
        <taxon>Actinopterygii</taxon>
        <taxon>Neopterygii</taxon>
        <taxon>Teleostei</taxon>
        <taxon>Anguilliformes</taxon>
        <taxon>Anguillidae</taxon>
        <taxon>Anguilla</taxon>
    </lineage>
</organism>
<dbReference type="EMBL" id="GBXM01045881">
    <property type="protein sequence ID" value="JAH62696.1"/>
    <property type="molecule type" value="Transcribed_RNA"/>
</dbReference>
<evidence type="ECO:0000313" key="1">
    <source>
        <dbReference type="EMBL" id="JAH62696.1"/>
    </source>
</evidence>
<proteinExistence type="predicted"/>
<accession>A0A0E9UA15</accession>
<protein>
    <submittedName>
        <fullName evidence="1">Uncharacterized protein</fullName>
    </submittedName>
</protein>